<reference evidence="2" key="2">
    <citation type="submission" date="2025-08" db="UniProtKB">
        <authorList>
            <consortium name="RefSeq"/>
        </authorList>
    </citation>
    <scope>IDENTIFICATION</scope>
    <source>
        <tissue evidence="2">Leaf</tissue>
    </source>
</reference>
<gene>
    <name evidence="2" type="primary">LOC142173849</name>
</gene>
<sequence>MERADDDRLWSNTPIDILELISSRLVGRDYIMFCVVCKSWRLPTLTPRPPPLTLHEYDSCINTPCLMTIYEERGEIEFFNPLYNAVTHKMNIPHELKGSRIRCAIKDWLLMSQGRRRMFFFNPITKVIIQLPDIEEELENQFPSWTFSCPPDSSSSDCFVVGFFIGGSPPLVCIIKVGDNIWTYHIFYDEDEGLFMCNNPVFFKNNSVYLLGNKGNLGILSIEENSAEETPTWEFYWDSLPRRLRSSIEHVFTAEDVDNGGILVVFLTHEEGKVEVWRYNVIDENLEREQITSLDNRTLFVKKEASFLKPCIAPGLGNKIFFSMFHDNNKAVFYCLATRKYYSFNAAFSSSNCYKLDQPTPCIWIDPSYD</sequence>
<name>A0AC58TF09_TOBAC</name>
<dbReference type="RefSeq" id="XP_075095816.1">
    <property type="nucleotide sequence ID" value="XM_075239715.1"/>
</dbReference>
<proteinExistence type="predicted"/>
<evidence type="ECO:0000313" key="2">
    <source>
        <dbReference type="RefSeq" id="XP_075095816.1"/>
    </source>
</evidence>
<reference evidence="1" key="1">
    <citation type="journal article" date="2014" name="Nat. Commun.">
        <title>The tobacco genome sequence and its comparison with those of tomato and potato.</title>
        <authorList>
            <person name="Sierro N."/>
            <person name="Battey J.N."/>
            <person name="Ouadi S."/>
            <person name="Bakaher N."/>
            <person name="Bovet L."/>
            <person name="Willig A."/>
            <person name="Goepfert S."/>
            <person name="Peitsch M.C."/>
            <person name="Ivanov N.V."/>
        </authorList>
    </citation>
    <scope>NUCLEOTIDE SEQUENCE [LARGE SCALE GENOMIC DNA]</scope>
</reference>
<evidence type="ECO:0000313" key="1">
    <source>
        <dbReference type="Proteomes" id="UP000790787"/>
    </source>
</evidence>
<protein>
    <submittedName>
        <fullName evidence="2">F-box/kelch-repeat protein At1g57790-like</fullName>
    </submittedName>
</protein>
<accession>A0AC58TF09</accession>
<keyword evidence="1" id="KW-1185">Reference proteome</keyword>
<organism evidence="1 2">
    <name type="scientific">Nicotiana tabacum</name>
    <name type="common">Common tobacco</name>
    <dbReference type="NCBI Taxonomy" id="4097"/>
    <lineage>
        <taxon>Eukaryota</taxon>
        <taxon>Viridiplantae</taxon>
        <taxon>Streptophyta</taxon>
        <taxon>Embryophyta</taxon>
        <taxon>Tracheophyta</taxon>
        <taxon>Spermatophyta</taxon>
        <taxon>Magnoliopsida</taxon>
        <taxon>eudicotyledons</taxon>
        <taxon>Gunneridae</taxon>
        <taxon>Pentapetalae</taxon>
        <taxon>asterids</taxon>
        <taxon>lamiids</taxon>
        <taxon>Solanales</taxon>
        <taxon>Solanaceae</taxon>
        <taxon>Nicotianoideae</taxon>
        <taxon>Nicotianeae</taxon>
        <taxon>Nicotiana</taxon>
    </lineage>
</organism>
<dbReference type="Proteomes" id="UP000790787">
    <property type="component" value="Chromosome 2"/>
</dbReference>